<proteinExistence type="predicted"/>
<dbReference type="Proteomes" id="UP001054945">
    <property type="component" value="Unassembled WGS sequence"/>
</dbReference>
<evidence type="ECO:0000313" key="2">
    <source>
        <dbReference type="Proteomes" id="UP001054945"/>
    </source>
</evidence>
<accession>A0AAV4VB43</accession>
<dbReference type="AlphaFoldDB" id="A0AAV4VB43"/>
<keyword evidence="2" id="KW-1185">Reference proteome</keyword>
<comment type="caution">
    <text evidence="1">The sequence shown here is derived from an EMBL/GenBank/DDBJ whole genome shotgun (WGS) entry which is preliminary data.</text>
</comment>
<gene>
    <name evidence="1" type="ORF">CEXT_126901</name>
</gene>
<organism evidence="1 2">
    <name type="scientific">Caerostris extrusa</name>
    <name type="common">Bark spider</name>
    <name type="synonym">Caerostris bankana</name>
    <dbReference type="NCBI Taxonomy" id="172846"/>
    <lineage>
        <taxon>Eukaryota</taxon>
        <taxon>Metazoa</taxon>
        <taxon>Ecdysozoa</taxon>
        <taxon>Arthropoda</taxon>
        <taxon>Chelicerata</taxon>
        <taxon>Arachnida</taxon>
        <taxon>Araneae</taxon>
        <taxon>Araneomorphae</taxon>
        <taxon>Entelegynae</taxon>
        <taxon>Araneoidea</taxon>
        <taxon>Araneidae</taxon>
        <taxon>Caerostris</taxon>
    </lineage>
</organism>
<protein>
    <submittedName>
        <fullName evidence="1">Uncharacterized protein</fullName>
    </submittedName>
</protein>
<dbReference type="EMBL" id="BPLR01014162">
    <property type="protein sequence ID" value="GIY66874.1"/>
    <property type="molecule type" value="Genomic_DNA"/>
</dbReference>
<reference evidence="1 2" key="1">
    <citation type="submission" date="2021-06" db="EMBL/GenBank/DDBJ databases">
        <title>Caerostris extrusa draft genome.</title>
        <authorList>
            <person name="Kono N."/>
            <person name="Arakawa K."/>
        </authorList>
    </citation>
    <scope>NUCLEOTIDE SEQUENCE [LARGE SCALE GENOMIC DNA]</scope>
</reference>
<evidence type="ECO:0000313" key="1">
    <source>
        <dbReference type="EMBL" id="GIY66874.1"/>
    </source>
</evidence>
<name>A0AAV4VB43_CAEEX</name>
<sequence>MLLTNVGSDDDPILIELDYDAKACGNNNIYWNFKKVNWTLFEKNLIEQLQKNPITEDLENECAARVITGLRPSCPNDSVCYEADLQPLSLRREMNIANNITFNEDLKVKFIKHQEHPELLRQLALEIINNISPRPCFFTLTEANLTLEEQSQKKYDNAVMKIALNAISSCKSEHISVPLRVPKMQLVTCALD</sequence>